<evidence type="ECO:0000256" key="4">
    <source>
        <dbReference type="ARBA" id="ARBA00004906"/>
    </source>
</evidence>
<evidence type="ECO:0000256" key="3">
    <source>
        <dbReference type="ARBA" id="ARBA00004496"/>
    </source>
</evidence>
<organism evidence="24 25">
    <name type="scientific">Bagarius yarrelli</name>
    <name type="common">Goonch</name>
    <name type="synonym">Bagrus yarrelli</name>
    <dbReference type="NCBI Taxonomy" id="175774"/>
    <lineage>
        <taxon>Eukaryota</taxon>
        <taxon>Metazoa</taxon>
        <taxon>Chordata</taxon>
        <taxon>Craniata</taxon>
        <taxon>Vertebrata</taxon>
        <taxon>Euteleostomi</taxon>
        <taxon>Actinopterygii</taxon>
        <taxon>Neopterygii</taxon>
        <taxon>Teleostei</taxon>
        <taxon>Ostariophysi</taxon>
        <taxon>Siluriformes</taxon>
        <taxon>Sisoridae</taxon>
        <taxon>Sisorinae</taxon>
        <taxon>Bagarius</taxon>
    </lineage>
</organism>
<dbReference type="AlphaFoldDB" id="A0A556TQH5"/>
<evidence type="ECO:0000256" key="1">
    <source>
        <dbReference type="ARBA" id="ARBA00000900"/>
    </source>
</evidence>
<evidence type="ECO:0000256" key="16">
    <source>
        <dbReference type="ARBA" id="ARBA00044896"/>
    </source>
</evidence>
<protein>
    <recommendedName>
        <fullName evidence="19">RING-box protein 2</fullName>
        <ecNumber evidence="7">2.3.2.27</ecNumber>
        <ecNumber evidence="17">2.3.2.32</ecNumber>
    </recommendedName>
    <alternativeName>
        <fullName evidence="20">RING finger protein 7</fullName>
    </alternativeName>
    <alternativeName>
        <fullName evidence="21">Sensitive to apoptosis gene protein</fullName>
    </alternativeName>
</protein>
<dbReference type="InterPro" id="IPR024766">
    <property type="entry name" value="Znf_RING_H2"/>
</dbReference>
<comment type="catalytic activity">
    <reaction evidence="16">
        <text>S-[NEDD8-protein]-yl-[E2 NEDD8-conjugating enzyme]-L-cysteine + [cullin]-L-lysine = [E2 NEDD8-conjugating enzyme]-L-cysteine + N(6)-[NEDD8-protein]-yl-[cullin]-L-lysine.</text>
        <dbReference type="EC" id="2.3.2.32"/>
    </reaction>
</comment>
<feature type="domain" description="RING-type" evidence="23">
    <location>
        <begin position="62"/>
        <end position="104"/>
    </location>
</feature>
<dbReference type="EMBL" id="VCAZ01000011">
    <property type="protein sequence ID" value="TSK38352.1"/>
    <property type="molecule type" value="Genomic_DNA"/>
</dbReference>
<dbReference type="GO" id="GO:0031466">
    <property type="term" value="C:Cul5-RING ubiquitin ligase complex"/>
    <property type="evidence" value="ECO:0007669"/>
    <property type="project" value="UniProtKB-ARBA"/>
</dbReference>
<keyword evidence="11 22" id="KW-0863">Zinc-finger</keyword>
<evidence type="ECO:0000256" key="21">
    <source>
        <dbReference type="ARBA" id="ARBA00083543"/>
    </source>
</evidence>
<evidence type="ECO:0000256" key="10">
    <source>
        <dbReference type="ARBA" id="ARBA00022723"/>
    </source>
</evidence>
<evidence type="ECO:0000256" key="13">
    <source>
        <dbReference type="ARBA" id="ARBA00022833"/>
    </source>
</evidence>
<comment type="caution">
    <text evidence="24">The sequence shown here is derived from an EMBL/GenBank/DDBJ whole genome shotgun (WGS) entry which is preliminary data.</text>
</comment>
<evidence type="ECO:0000256" key="8">
    <source>
        <dbReference type="ARBA" id="ARBA00022490"/>
    </source>
</evidence>
<dbReference type="Proteomes" id="UP000319801">
    <property type="component" value="Unassembled WGS sequence"/>
</dbReference>
<evidence type="ECO:0000313" key="24">
    <source>
        <dbReference type="EMBL" id="TSK38352.1"/>
    </source>
</evidence>
<evidence type="ECO:0000256" key="12">
    <source>
        <dbReference type="ARBA" id="ARBA00022786"/>
    </source>
</evidence>
<dbReference type="InterPro" id="IPR013083">
    <property type="entry name" value="Znf_RING/FYVE/PHD"/>
</dbReference>
<keyword evidence="14" id="KW-0007">Acetylation</keyword>
<dbReference type="Gene3D" id="3.30.40.10">
    <property type="entry name" value="Zinc/RING finger domain, C3HC4 (zinc finger)"/>
    <property type="match status" value="1"/>
</dbReference>
<evidence type="ECO:0000256" key="2">
    <source>
        <dbReference type="ARBA" id="ARBA00004123"/>
    </source>
</evidence>
<keyword evidence="12" id="KW-0833">Ubl conjugation pathway</keyword>
<dbReference type="SUPFAM" id="SSF57850">
    <property type="entry name" value="RING/U-box"/>
    <property type="match status" value="1"/>
</dbReference>
<evidence type="ECO:0000256" key="19">
    <source>
        <dbReference type="ARBA" id="ARBA00069656"/>
    </source>
</evidence>
<keyword evidence="13" id="KW-0862">Zinc</keyword>
<evidence type="ECO:0000256" key="7">
    <source>
        <dbReference type="ARBA" id="ARBA00012483"/>
    </source>
</evidence>
<dbReference type="InterPro" id="IPR001841">
    <property type="entry name" value="Znf_RING"/>
</dbReference>
<keyword evidence="8" id="KW-0963">Cytoplasm</keyword>
<evidence type="ECO:0000256" key="17">
    <source>
        <dbReference type="ARBA" id="ARBA00044971"/>
    </source>
</evidence>
<evidence type="ECO:0000256" key="11">
    <source>
        <dbReference type="ARBA" id="ARBA00022771"/>
    </source>
</evidence>
<gene>
    <name evidence="24" type="ORF">Baya_2768</name>
</gene>
<evidence type="ECO:0000256" key="9">
    <source>
        <dbReference type="ARBA" id="ARBA00022679"/>
    </source>
</evidence>
<dbReference type="GO" id="GO:0005634">
    <property type="term" value="C:nucleus"/>
    <property type="evidence" value="ECO:0007669"/>
    <property type="project" value="UniProtKB-SubCell"/>
</dbReference>
<dbReference type="GO" id="GO:0005829">
    <property type="term" value="C:cytosol"/>
    <property type="evidence" value="ECO:0007669"/>
    <property type="project" value="UniProtKB-ARBA"/>
</dbReference>
<comment type="catalytic activity">
    <reaction evidence="1">
        <text>S-ubiquitinyl-[E2 ubiquitin-conjugating enzyme]-L-cysteine + [acceptor protein]-L-lysine = [E2 ubiquitin-conjugating enzyme]-L-cysteine + N(6)-ubiquitinyl-[acceptor protein]-L-lysine.</text>
        <dbReference type="EC" id="2.3.2.27"/>
    </reaction>
</comment>
<dbReference type="Pfam" id="PF12678">
    <property type="entry name" value="zf-rbx1"/>
    <property type="match status" value="1"/>
</dbReference>
<sequence>MAEMDDGDELGLVHTHSGTASSSKSGGDKMFSLKKWNAVAMWSWDVECDTCAICRVQVMDACLRCQAENKQEDCVVVWGECNHSFHNCCMSLWVKQNNRCPLCQQDWVVQRIGKSIWLDTEQVFLFVLHGLGQHLSHAVKVPPSPVESLGQGMLCALAELSVLELHLAPFATYSVILSLVEEGMDEYSLRLSR</sequence>
<evidence type="ECO:0000256" key="6">
    <source>
        <dbReference type="ARBA" id="ARBA00009273"/>
    </source>
</evidence>
<evidence type="ECO:0000256" key="20">
    <source>
        <dbReference type="ARBA" id="ARBA00078874"/>
    </source>
</evidence>
<comment type="subunit">
    <text evidence="18">Catalytic component of multiple cullin-5-RING E3 ubiquitin-protein ligase complexes (ECS complexes, also named CRL5 complexes) composed of CUL5, Elongin BC (ELOB and ELOC), RNF7/RBX2 and a variable SOCS box domain-containing protein as substrate-specific recognition component. Also interacts (with lower preference) with CUL1, CUL2, CUL3, CUL4A and CUL4B; additional evidence is however required to confirm this result in vivo. Interacts with UBE2F. Interacts with CSNK2B, the interaction is not affected by phosphorylation by CK2. May also interact with DCUN1D1, DCUN1D2, DCUN1D3, DCUN1D4 and DCUN1D5.</text>
</comment>
<dbReference type="PROSITE" id="PS50089">
    <property type="entry name" value="ZF_RING_2"/>
    <property type="match status" value="1"/>
</dbReference>
<dbReference type="PANTHER" id="PTHR11210">
    <property type="entry name" value="RING BOX"/>
    <property type="match status" value="1"/>
</dbReference>
<evidence type="ECO:0000256" key="14">
    <source>
        <dbReference type="ARBA" id="ARBA00022990"/>
    </source>
</evidence>
<evidence type="ECO:0000256" key="5">
    <source>
        <dbReference type="ARBA" id="ARBA00005032"/>
    </source>
</evidence>
<comment type="pathway">
    <text evidence="4">Protein modification; protein ubiquitination.</text>
</comment>
<keyword evidence="15" id="KW-0539">Nucleus</keyword>
<evidence type="ECO:0000256" key="22">
    <source>
        <dbReference type="PROSITE-ProRule" id="PRU00175"/>
    </source>
</evidence>
<dbReference type="OrthoDB" id="8962942at2759"/>
<dbReference type="GO" id="GO:0008270">
    <property type="term" value="F:zinc ion binding"/>
    <property type="evidence" value="ECO:0007669"/>
    <property type="project" value="UniProtKB-KW"/>
</dbReference>
<dbReference type="CDD" id="cd16466">
    <property type="entry name" value="RING-H2_RBX2"/>
    <property type="match status" value="1"/>
</dbReference>
<dbReference type="GO" id="GO:0043161">
    <property type="term" value="P:proteasome-mediated ubiquitin-dependent protein catabolic process"/>
    <property type="evidence" value="ECO:0007669"/>
    <property type="project" value="UniProtKB-ARBA"/>
</dbReference>
<proteinExistence type="inferred from homology"/>
<comment type="similarity">
    <text evidence="6">Belongs to the RING-box family.</text>
</comment>
<dbReference type="GO" id="GO:0061630">
    <property type="term" value="F:ubiquitin protein ligase activity"/>
    <property type="evidence" value="ECO:0007669"/>
    <property type="project" value="UniProtKB-EC"/>
</dbReference>
<keyword evidence="9" id="KW-0808">Transferase</keyword>
<name>A0A556TQH5_BAGYA</name>
<comment type="pathway">
    <text evidence="5">Protein modification; protein neddylation.</text>
</comment>
<dbReference type="EC" id="2.3.2.27" evidence="7"/>
<dbReference type="GO" id="GO:0061663">
    <property type="term" value="F:NEDD8 ligase activity"/>
    <property type="evidence" value="ECO:0007669"/>
    <property type="project" value="UniProtKB-EC"/>
</dbReference>
<dbReference type="FunFam" id="3.30.40.10:FF:000156">
    <property type="entry name" value="RING-box protein 2 isoform X1"/>
    <property type="match status" value="1"/>
</dbReference>
<dbReference type="EC" id="2.3.2.32" evidence="17"/>
<dbReference type="GO" id="GO:0035556">
    <property type="term" value="P:intracellular signal transduction"/>
    <property type="evidence" value="ECO:0007669"/>
    <property type="project" value="UniProtKB-ARBA"/>
</dbReference>
<keyword evidence="10" id="KW-0479">Metal-binding</keyword>
<keyword evidence="25" id="KW-1185">Reference proteome</keyword>
<accession>A0A556TQH5</accession>
<dbReference type="InterPro" id="IPR051031">
    <property type="entry name" value="RING-box_E3_Ubiquitin_Ligase"/>
</dbReference>
<comment type="subcellular location">
    <subcellularLocation>
        <location evidence="3">Cytoplasm</location>
    </subcellularLocation>
    <subcellularLocation>
        <location evidence="2">Nucleus</location>
    </subcellularLocation>
</comment>
<reference evidence="24 25" key="1">
    <citation type="journal article" date="2019" name="Genome Biol. Evol.">
        <title>Whole-Genome Sequencing of the Giant Devil Catfish, Bagarius yarrelli.</title>
        <authorList>
            <person name="Jiang W."/>
            <person name="Lv Y."/>
            <person name="Cheng L."/>
            <person name="Yang K."/>
            <person name="Chao B."/>
            <person name="Wang X."/>
            <person name="Li Y."/>
            <person name="Pan X."/>
            <person name="You X."/>
            <person name="Zhang Y."/>
            <person name="Yang J."/>
            <person name="Li J."/>
            <person name="Zhang X."/>
            <person name="Liu S."/>
            <person name="Sun C."/>
            <person name="Yang J."/>
            <person name="Shi Q."/>
        </authorList>
    </citation>
    <scope>NUCLEOTIDE SEQUENCE [LARGE SCALE GENOMIC DNA]</scope>
    <source>
        <strain evidence="24">JWS20170419001</strain>
        <tissue evidence="24">Muscle</tissue>
    </source>
</reference>
<evidence type="ECO:0000256" key="18">
    <source>
        <dbReference type="ARBA" id="ARBA00062884"/>
    </source>
</evidence>
<evidence type="ECO:0000256" key="15">
    <source>
        <dbReference type="ARBA" id="ARBA00023242"/>
    </source>
</evidence>
<evidence type="ECO:0000259" key="23">
    <source>
        <dbReference type="PROSITE" id="PS50089"/>
    </source>
</evidence>
<evidence type="ECO:0000313" key="25">
    <source>
        <dbReference type="Proteomes" id="UP000319801"/>
    </source>
</evidence>